<feature type="region of interest" description="Disordered" evidence="1">
    <location>
        <begin position="1"/>
        <end position="56"/>
    </location>
</feature>
<dbReference type="EMBL" id="VXIS01000107">
    <property type="protein sequence ID" value="KAA8904537.1"/>
    <property type="molecule type" value="Genomic_DNA"/>
</dbReference>
<keyword evidence="4" id="KW-1185">Reference proteome</keyword>
<accession>A0A5J5EW18</accession>
<gene>
    <name evidence="3" type="ORF">FN846DRAFT_890810</name>
</gene>
<protein>
    <submittedName>
        <fullName evidence="3">Uncharacterized protein</fullName>
    </submittedName>
</protein>
<feature type="compositionally biased region" description="Polar residues" evidence="1">
    <location>
        <begin position="32"/>
        <end position="45"/>
    </location>
</feature>
<dbReference type="OrthoDB" id="4179406at2759"/>
<dbReference type="Proteomes" id="UP000326924">
    <property type="component" value="Unassembled WGS sequence"/>
</dbReference>
<dbReference type="InParanoid" id="A0A5J5EW18"/>
<keyword evidence="2" id="KW-1133">Transmembrane helix</keyword>
<dbReference type="AlphaFoldDB" id="A0A5J5EW18"/>
<evidence type="ECO:0000313" key="4">
    <source>
        <dbReference type="Proteomes" id="UP000326924"/>
    </source>
</evidence>
<organism evidence="3 4">
    <name type="scientific">Sphaerosporella brunnea</name>
    <dbReference type="NCBI Taxonomy" id="1250544"/>
    <lineage>
        <taxon>Eukaryota</taxon>
        <taxon>Fungi</taxon>
        <taxon>Dikarya</taxon>
        <taxon>Ascomycota</taxon>
        <taxon>Pezizomycotina</taxon>
        <taxon>Pezizomycetes</taxon>
        <taxon>Pezizales</taxon>
        <taxon>Pyronemataceae</taxon>
        <taxon>Sphaerosporella</taxon>
    </lineage>
</organism>
<keyword evidence="2" id="KW-0812">Transmembrane</keyword>
<evidence type="ECO:0000256" key="1">
    <source>
        <dbReference type="SAM" id="MobiDB-lite"/>
    </source>
</evidence>
<evidence type="ECO:0000256" key="2">
    <source>
        <dbReference type="SAM" id="Phobius"/>
    </source>
</evidence>
<feature type="transmembrane region" description="Helical" evidence="2">
    <location>
        <begin position="74"/>
        <end position="95"/>
    </location>
</feature>
<proteinExistence type="predicted"/>
<comment type="caution">
    <text evidence="3">The sequence shown here is derived from an EMBL/GenBank/DDBJ whole genome shotgun (WGS) entry which is preliminary data.</text>
</comment>
<sequence>MAHNPIYPSSGTNPDDSDYKADHTAKRVLSRRISTTSHASQGHQTQQKERSPGSVKPAIAATAGQAVLGWAKAVLRFILCLVALYMLLGFLYRWAFNTAFCKMIGAELEWCKRTKFTIGLGSVVKPGLVDFPKLMELQSQFESVVESATEGRVHMNNFRKLTLEVSSLNSLVRFSDFDFGYRKQLSSELSTVSSAIRSAELGLLRFETILDSAVPVFLAADANAVYRLEQVQNALAAQDESSFGFKAIILWPFQLPYDDATADWDVLQTFISTAGLMEKEIKSLVSHANSVLEHLKELETSLQKVRKIVRYIPRSQQEQEEKVLAGILSLLGEDVDLKACGDYQEYFLLLRNIPVFKEQALTFVDRLLVRLQTVESNVVDFRLREESPVKKRIPLQVHIDSVREGIDRLSECRLKAREAFLYHGGSPFLG</sequence>
<evidence type="ECO:0000313" key="3">
    <source>
        <dbReference type="EMBL" id="KAA8904537.1"/>
    </source>
</evidence>
<name>A0A5J5EW18_9PEZI</name>
<reference evidence="3 4" key="1">
    <citation type="submission" date="2019-09" db="EMBL/GenBank/DDBJ databases">
        <title>Draft genome of the ectomycorrhizal ascomycete Sphaerosporella brunnea.</title>
        <authorList>
            <consortium name="DOE Joint Genome Institute"/>
            <person name="Benucci G.M."/>
            <person name="Marozzi G."/>
            <person name="Antonielli L."/>
            <person name="Sanchez S."/>
            <person name="Marco P."/>
            <person name="Wang X."/>
            <person name="Falini L.B."/>
            <person name="Barry K."/>
            <person name="Haridas S."/>
            <person name="Lipzen A."/>
            <person name="Labutti K."/>
            <person name="Grigoriev I.V."/>
            <person name="Murat C."/>
            <person name="Martin F."/>
            <person name="Albertini E."/>
            <person name="Donnini D."/>
            <person name="Bonito G."/>
        </authorList>
    </citation>
    <scope>NUCLEOTIDE SEQUENCE [LARGE SCALE GENOMIC DNA]</scope>
    <source>
        <strain evidence="3 4">Sb_GMNB300</strain>
    </source>
</reference>
<keyword evidence="2" id="KW-0472">Membrane</keyword>